<organism evidence="1 2">
    <name type="scientific">Polyplax serrata</name>
    <name type="common">Common mouse louse</name>
    <dbReference type="NCBI Taxonomy" id="468196"/>
    <lineage>
        <taxon>Eukaryota</taxon>
        <taxon>Metazoa</taxon>
        <taxon>Ecdysozoa</taxon>
        <taxon>Arthropoda</taxon>
        <taxon>Hexapoda</taxon>
        <taxon>Insecta</taxon>
        <taxon>Pterygota</taxon>
        <taxon>Neoptera</taxon>
        <taxon>Paraneoptera</taxon>
        <taxon>Psocodea</taxon>
        <taxon>Troctomorpha</taxon>
        <taxon>Phthiraptera</taxon>
        <taxon>Anoplura</taxon>
        <taxon>Polyplacidae</taxon>
        <taxon>Polyplax</taxon>
    </lineage>
</organism>
<protein>
    <submittedName>
        <fullName evidence="1">Uncharacterized protein</fullName>
    </submittedName>
</protein>
<reference evidence="1 2" key="1">
    <citation type="submission" date="2023-10" db="EMBL/GenBank/DDBJ databases">
        <title>Genomes of two closely related lineages of the louse Polyplax serrata with different host specificities.</title>
        <authorList>
            <person name="Martinu J."/>
            <person name="Tarabai H."/>
            <person name="Stefka J."/>
            <person name="Hypsa V."/>
        </authorList>
    </citation>
    <scope>NUCLEOTIDE SEQUENCE [LARGE SCALE GENOMIC DNA]</scope>
    <source>
        <strain evidence="1">HR10_N</strain>
    </source>
</reference>
<proteinExistence type="predicted"/>
<evidence type="ECO:0000313" key="2">
    <source>
        <dbReference type="Proteomes" id="UP001372834"/>
    </source>
</evidence>
<dbReference type="AlphaFoldDB" id="A0AAN8P4B8"/>
<name>A0AAN8P4B8_POLSC</name>
<dbReference type="Proteomes" id="UP001372834">
    <property type="component" value="Unassembled WGS sequence"/>
</dbReference>
<sequence>MLAPEIITITPINVTFEDVFQDRCRTGEEEEEEERKQAGAGKELPGIFQCFSLERIRAARIRESHSP</sequence>
<dbReference type="EMBL" id="JAWJWE010000004">
    <property type="protein sequence ID" value="KAK6636949.1"/>
    <property type="molecule type" value="Genomic_DNA"/>
</dbReference>
<gene>
    <name evidence="1" type="ORF">RUM43_010613</name>
</gene>
<accession>A0AAN8P4B8</accession>
<comment type="caution">
    <text evidence="1">The sequence shown here is derived from an EMBL/GenBank/DDBJ whole genome shotgun (WGS) entry which is preliminary data.</text>
</comment>
<evidence type="ECO:0000313" key="1">
    <source>
        <dbReference type="EMBL" id="KAK6636949.1"/>
    </source>
</evidence>